<sequence length="366" mass="40013">MSLEVIGMVGTRYESEMIAASSSDAIDVDYLREFAKAHDKAGFDRVLIGYSATSPDGFAVATEVLHHTERLGVLIAHRPGFVTPTLEARKLATLDHFSGGGRVAIHHISGGSDFDQRRDGDFIDKEARYRRTAEFIDVLRKTLTSNDPFDYEGEFYKFEQAFSAVKPASPDGIPIYFGGQSPIAVEVGAEHTDVFMLFGEPLDQTAERIALIREAAERHGRTVEFSLSTRPIIAATEDAAWQKAQDIYDAAAARVDDAPKKALWYPKSTNAAVSAQRLQDLAAEREVHDERLWFGLTKLAGPGGNSTAHVGTPDQVAEALLQYYDLGVTKFLIRGFDPLGDVIEWGKELLPALRAGALDRAVGVSA</sequence>
<comment type="caution">
    <text evidence="6">The sequence shown here is derived from an EMBL/GenBank/DDBJ whole genome shotgun (WGS) entry which is preliminary data.</text>
</comment>
<keyword evidence="1" id="KW-0285">Flavoprotein</keyword>
<dbReference type="RefSeq" id="WP_106348047.1">
    <property type="nucleotide sequence ID" value="NZ_PVUE01000003.1"/>
</dbReference>
<dbReference type="Pfam" id="PF00296">
    <property type="entry name" value="Bac_luciferase"/>
    <property type="match status" value="1"/>
</dbReference>
<evidence type="ECO:0000313" key="6">
    <source>
        <dbReference type="EMBL" id="PRZ43072.1"/>
    </source>
</evidence>
<evidence type="ECO:0000256" key="4">
    <source>
        <dbReference type="ARBA" id="ARBA00023033"/>
    </source>
</evidence>
<gene>
    <name evidence="6" type="ORF">CLV47_103128</name>
</gene>
<evidence type="ECO:0000256" key="2">
    <source>
        <dbReference type="ARBA" id="ARBA00022643"/>
    </source>
</evidence>
<evidence type="ECO:0000256" key="1">
    <source>
        <dbReference type="ARBA" id="ARBA00022630"/>
    </source>
</evidence>
<feature type="domain" description="Luciferase-like" evidence="5">
    <location>
        <begin position="22"/>
        <end position="329"/>
    </location>
</feature>
<dbReference type="SUPFAM" id="SSF51679">
    <property type="entry name" value="Bacterial luciferase-like"/>
    <property type="match status" value="1"/>
</dbReference>
<keyword evidence="2" id="KW-0288">FMN</keyword>
<dbReference type="Gene3D" id="3.20.20.30">
    <property type="entry name" value="Luciferase-like domain"/>
    <property type="match status" value="1"/>
</dbReference>
<keyword evidence="4 6" id="KW-0503">Monooxygenase</keyword>
<dbReference type="AlphaFoldDB" id="A0A2T1A389"/>
<evidence type="ECO:0000259" key="5">
    <source>
        <dbReference type="Pfam" id="PF00296"/>
    </source>
</evidence>
<dbReference type="InterPro" id="IPR050172">
    <property type="entry name" value="SsuD_RutA_monooxygenase"/>
</dbReference>
<keyword evidence="7" id="KW-1185">Reference proteome</keyword>
<protein>
    <submittedName>
        <fullName evidence="6">Alkanesulfonate monooxygenase</fullName>
    </submittedName>
</protein>
<evidence type="ECO:0000256" key="3">
    <source>
        <dbReference type="ARBA" id="ARBA00023002"/>
    </source>
</evidence>
<organism evidence="6 7">
    <name type="scientific">Antricoccus suffuscus</name>
    <dbReference type="NCBI Taxonomy" id="1629062"/>
    <lineage>
        <taxon>Bacteria</taxon>
        <taxon>Bacillati</taxon>
        <taxon>Actinomycetota</taxon>
        <taxon>Actinomycetes</taxon>
        <taxon>Geodermatophilales</taxon>
        <taxon>Antricoccaceae</taxon>
        <taxon>Antricoccus</taxon>
    </lineage>
</organism>
<keyword evidence="3" id="KW-0560">Oxidoreductase</keyword>
<dbReference type="EMBL" id="PVUE01000003">
    <property type="protein sequence ID" value="PRZ43072.1"/>
    <property type="molecule type" value="Genomic_DNA"/>
</dbReference>
<dbReference type="PANTHER" id="PTHR42847">
    <property type="entry name" value="ALKANESULFONATE MONOOXYGENASE"/>
    <property type="match status" value="1"/>
</dbReference>
<reference evidence="6 7" key="1">
    <citation type="submission" date="2018-03" db="EMBL/GenBank/DDBJ databases">
        <title>Genomic Encyclopedia of Archaeal and Bacterial Type Strains, Phase II (KMG-II): from individual species to whole genera.</title>
        <authorList>
            <person name="Goeker M."/>
        </authorList>
    </citation>
    <scope>NUCLEOTIDE SEQUENCE [LARGE SCALE GENOMIC DNA]</scope>
    <source>
        <strain evidence="6 7">DSM 100065</strain>
    </source>
</reference>
<dbReference type="OrthoDB" id="9814695at2"/>
<dbReference type="PANTHER" id="PTHR42847:SF9">
    <property type="entry name" value="BLL6451 PROTEIN"/>
    <property type="match status" value="1"/>
</dbReference>
<accession>A0A2T1A389</accession>
<proteinExistence type="predicted"/>
<dbReference type="InterPro" id="IPR036661">
    <property type="entry name" value="Luciferase-like_sf"/>
</dbReference>
<evidence type="ECO:0000313" key="7">
    <source>
        <dbReference type="Proteomes" id="UP000237752"/>
    </source>
</evidence>
<name>A0A2T1A389_9ACTN</name>
<dbReference type="Proteomes" id="UP000237752">
    <property type="component" value="Unassembled WGS sequence"/>
</dbReference>
<dbReference type="CDD" id="cd01094">
    <property type="entry name" value="Alkanesulfonate_monoxygenase"/>
    <property type="match status" value="1"/>
</dbReference>
<dbReference type="InterPro" id="IPR011251">
    <property type="entry name" value="Luciferase-like_dom"/>
</dbReference>
<dbReference type="GO" id="GO:0046306">
    <property type="term" value="P:alkanesulfonate catabolic process"/>
    <property type="evidence" value="ECO:0007669"/>
    <property type="project" value="TreeGrafter"/>
</dbReference>
<dbReference type="GO" id="GO:0008726">
    <property type="term" value="F:alkanesulfonate monooxygenase activity"/>
    <property type="evidence" value="ECO:0007669"/>
    <property type="project" value="TreeGrafter"/>
</dbReference>